<keyword evidence="4" id="KW-0863">Zinc-finger</keyword>
<dbReference type="InterPro" id="IPR001841">
    <property type="entry name" value="Znf_RING"/>
</dbReference>
<keyword evidence="4" id="KW-0862">Zinc</keyword>
<dbReference type="SUPFAM" id="SSF48403">
    <property type="entry name" value="Ankyrin repeat"/>
    <property type="match status" value="1"/>
</dbReference>
<dbReference type="GO" id="GO:0008270">
    <property type="term" value="F:zinc ion binding"/>
    <property type="evidence" value="ECO:0007669"/>
    <property type="project" value="UniProtKB-KW"/>
</dbReference>
<keyword evidence="2 3" id="KW-0040">ANK repeat</keyword>
<evidence type="ECO:0000256" key="4">
    <source>
        <dbReference type="PROSITE-ProRule" id="PRU00175"/>
    </source>
</evidence>
<accession>A0A0H5R998</accession>
<evidence type="ECO:0000313" key="6">
    <source>
        <dbReference type="EMBL" id="CRZ10336.1"/>
    </source>
</evidence>
<dbReference type="SUPFAM" id="SSF57850">
    <property type="entry name" value="RING/U-box"/>
    <property type="match status" value="1"/>
</dbReference>
<dbReference type="InterPro" id="IPR036770">
    <property type="entry name" value="Ankyrin_rpt-contain_sf"/>
</dbReference>
<dbReference type="PANTHER" id="PTHR24166">
    <property type="entry name" value="ROLLING PEBBLES, ISOFORM B"/>
    <property type="match status" value="1"/>
</dbReference>
<dbReference type="SMART" id="SM00248">
    <property type="entry name" value="ANK"/>
    <property type="match status" value="2"/>
</dbReference>
<protein>
    <recommendedName>
        <fullName evidence="5">RING-type domain-containing protein</fullName>
    </recommendedName>
</protein>
<feature type="domain" description="RING-type" evidence="5">
    <location>
        <begin position="402"/>
        <end position="439"/>
    </location>
</feature>
<dbReference type="Gene3D" id="3.30.40.10">
    <property type="entry name" value="Zinc/RING finger domain, C3HC4 (zinc finger)"/>
    <property type="match status" value="1"/>
</dbReference>
<organism evidence="6">
    <name type="scientific">Spongospora subterranea</name>
    <dbReference type="NCBI Taxonomy" id="70186"/>
    <lineage>
        <taxon>Eukaryota</taxon>
        <taxon>Sar</taxon>
        <taxon>Rhizaria</taxon>
        <taxon>Endomyxa</taxon>
        <taxon>Phytomyxea</taxon>
        <taxon>Plasmodiophorida</taxon>
        <taxon>Plasmodiophoridae</taxon>
        <taxon>Spongospora</taxon>
    </lineage>
</organism>
<proteinExistence type="predicted"/>
<dbReference type="PROSITE" id="PS50088">
    <property type="entry name" value="ANK_REPEAT"/>
    <property type="match status" value="1"/>
</dbReference>
<dbReference type="InterPro" id="IPR013083">
    <property type="entry name" value="Znf_RING/FYVE/PHD"/>
</dbReference>
<dbReference type="Gene3D" id="1.25.40.20">
    <property type="entry name" value="Ankyrin repeat-containing domain"/>
    <property type="match status" value="1"/>
</dbReference>
<evidence type="ECO:0000259" key="5">
    <source>
        <dbReference type="PROSITE" id="PS50089"/>
    </source>
</evidence>
<feature type="non-terminal residue" evidence="6">
    <location>
        <position position="448"/>
    </location>
</feature>
<dbReference type="AlphaFoldDB" id="A0A0H5R998"/>
<evidence type="ECO:0000256" key="1">
    <source>
        <dbReference type="ARBA" id="ARBA00022737"/>
    </source>
</evidence>
<dbReference type="EMBL" id="HACM01009894">
    <property type="protein sequence ID" value="CRZ10336.1"/>
    <property type="molecule type" value="Transcribed_RNA"/>
</dbReference>
<feature type="repeat" description="ANK" evidence="3">
    <location>
        <begin position="33"/>
        <end position="65"/>
    </location>
</feature>
<reference evidence="6" key="1">
    <citation type="submission" date="2015-04" db="EMBL/GenBank/DDBJ databases">
        <title>The genome sequence of the plant pathogenic Rhizarian Plasmodiophora brassicae reveals insights in its biotrophic life cycle and the origin of chitin synthesis.</title>
        <authorList>
            <person name="Schwelm A."/>
            <person name="Fogelqvist J."/>
            <person name="Knaust A."/>
            <person name="Julke S."/>
            <person name="Lilja T."/>
            <person name="Dhandapani V."/>
            <person name="Bonilla-Rosso G."/>
            <person name="Karlsson M."/>
            <person name="Shevchenko A."/>
            <person name="Choi S.R."/>
            <person name="Kim H.G."/>
            <person name="Park J.Y."/>
            <person name="Lim Y.P."/>
            <person name="Ludwig-Muller J."/>
            <person name="Dixelius C."/>
        </authorList>
    </citation>
    <scope>NUCLEOTIDE SEQUENCE</scope>
    <source>
        <tissue evidence="6">Potato root galls</tissue>
    </source>
</reference>
<keyword evidence="4" id="KW-0479">Metal-binding</keyword>
<keyword evidence="1" id="KW-0677">Repeat</keyword>
<dbReference type="PROSITE" id="PS50089">
    <property type="entry name" value="ZF_RING_2"/>
    <property type="match status" value="1"/>
</dbReference>
<sequence length="448" mass="50494">MANDVEERCLLAQYHTRAWWADTTLVNEASTKRRWTPLMLAAELGDLALVEHLLDCGADPRAVDKRGWTALMWAVSRDHFVVCECLLVRHSCTSAEINVAICLSIKNHALQSLAIFIRRGLIPPHSTTMARLAIHVGDATALRQLCYAGLVDYFRIGPSCSKTIYELAKESSDPSMMLALKDGKRFRYFLHHGFRATISSGEKRNIRALAKVTPDSLTIRTKSLLKMFSKALRLRPVDRADYQLPWTNNITLVTAWNLQVRFSNMTVVVADPLAFEVVRHAVLAKCEAMALCERFGTLMGSPATGVNVLKTDDIRRLTEQLLLRQYEANRSNTIAVSLGKEAILPDESLRLQKQIDICLRVMDAVEQIRFRRERSSLAVRPSNIPRATAPYEDDAPQIDTTCVACLSGVKSYLTMPCRHLCLCADCYNIHVWYRCPICNESITEIIKI</sequence>
<dbReference type="InterPro" id="IPR050889">
    <property type="entry name" value="Dendritic_Spine_Reg/Scaffold"/>
</dbReference>
<dbReference type="PANTHER" id="PTHR24166:SF52">
    <property type="entry name" value="ANKYRIN REPEAT DOMAIN-CONTAINING PROTEIN 65"/>
    <property type="match status" value="1"/>
</dbReference>
<name>A0A0H5R998_9EUKA</name>
<dbReference type="CDD" id="cd16649">
    <property type="entry name" value="mRING-HC-C3HC5_CGRF1-like"/>
    <property type="match status" value="1"/>
</dbReference>
<dbReference type="PROSITE" id="PS50297">
    <property type="entry name" value="ANK_REP_REGION"/>
    <property type="match status" value="1"/>
</dbReference>
<evidence type="ECO:0000256" key="2">
    <source>
        <dbReference type="ARBA" id="ARBA00023043"/>
    </source>
</evidence>
<evidence type="ECO:0000256" key="3">
    <source>
        <dbReference type="PROSITE-ProRule" id="PRU00023"/>
    </source>
</evidence>
<dbReference type="Pfam" id="PF12796">
    <property type="entry name" value="Ank_2"/>
    <property type="match status" value="1"/>
</dbReference>
<dbReference type="Pfam" id="PF13920">
    <property type="entry name" value="zf-C3HC4_3"/>
    <property type="match status" value="1"/>
</dbReference>
<dbReference type="InterPro" id="IPR002110">
    <property type="entry name" value="Ankyrin_rpt"/>
</dbReference>